<name>A0ABW0SVU5_9GAMM</name>
<protein>
    <submittedName>
        <fullName evidence="1">Uncharacterized protein</fullName>
    </submittedName>
</protein>
<dbReference type="RefSeq" id="WP_377326349.1">
    <property type="nucleotide sequence ID" value="NZ_JBHSNG010000007.1"/>
</dbReference>
<proteinExistence type="predicted"/>
<organism evidence="1 2">
    <name type="scientific">Rhodanobacter terrae</name>
    <dbReference type="NCBI Taxonomy" id="418647"/>
    <lineage>
        <taxon>Bacteria</taxon>
        <taxon>Pseudomonadati</taxon>
        <taxon>Pseudomonadota</taxon>
        <taxon>Gammaproteobacteria</taxon>
        <taxon>Lysobacterales</taxon>
        <taxon>Rhodanobacteraceae</taxon>
        <taxon>Rhodanobacter</taxon>
    </lineage>
</organism>
<dbReference type="EMBL" id="JBHSNG010000007">
    <property type="protein sequence ID" value="MFC5581172.1"/>
    <property type="molecule type" value="Genomic_DNA"/>
</dbReference>
<reference evidence="2" key="1">
    <citation type="journal article" date="2019" name="Int. J. Syst. Evol. Microbiol.">
        <title>The Global Catalogue of Microorganisms (GCM) 10K type strain sequencing project: providing services to taxonomists for standard genome sequencing and annotation.</title>
        <authorList>
            <consortium name="The Broad Institute Genomics Platform"/>
            <consortium name="The Broad Institute Genome Sequencing Center for Infectious Disease"/>
            <person name="Wu L."/>
            <person name="Ma J."/>
        </authorList>
    </citation>
    <scope>NUCLEOTIDE SEQUENCE [LARGE SCALE GENOMIC DNA]</scope>
    <source>
        <strain evidence="2">CGMCC 1.13587</strain>
    </source>
</reference>
<dbReference type="Proteomes" id="UP001596111">
    <property type="component" value="Unassembled WGS sequence"/>
</dbReference>
<evidence type="ECO:0000313" key="2">
    <source>
        <dbReference type="Proteomes" id="UP001596111"/>
    </source>
</evidence>
<gene>
    <name evidence="1" type="ORF">ACFPPB_08625</name>
</gene>
<comment type="caution">
    <text evidence="1">The sequence shown here is derived from an EMBL/GenBank/DDBJ whole genome shotgun (WGS) entry which is preliminary data.</text>
</comment>
<keyword evidence="2" id="KW-1185">Reference proteome</keyword>
<evidence type="ECO:0000313" key="1">
    <source>
        <dbReference type="EMBL" id="MFC5581172.1"/>
    </source>
</evidence>
<accession>A0ABW0SVU5</accession>
<sequence>MTTLDKMVEAGKKQPAKAALAEFGATGARGSSVAKRTVKKPLASARTAATALSPEQIAFLGEHAAHHKATLAKAFVQVLFWPTLPDAWSRLTSSCTALVALRTEMFSTGATPVARSWVQDVAPQLSLPFSRDASAEESTLATLITRLPVRFIAAVVEPDREKSVAPEPALYRRSLSGCLSAYEMFLKDARERARGVLIAAPREKDQGKNLLEAFKDTRDRLGDSSSLADFELRLWSEPRLPLPLEIANLAAAAISRYLEVPSHANPIFDAVASKLVNPHSSLESRKRR</sequence>